<evidence type="ECO:0000313" key="2">
    <source>
        <dbReference type="Proteomes" id="UP001202248"/>
    </source>
</evidence>
<proteinExistence type="predicted"/>
<protein>
    <recommendedName>
        <fullName evidence="3">Response regulatory domain-containing protein</fullName>
    </recommendedName>
</protein>
<gene>
    <name evidence="1" type="ORF">MKP09_06185</name>
</gene>
<dbReference type="RefSeq" id="WP_240826902.1">
    <property type="nucleotide sequence ID" value="NZ_JAKWBL010000001.1"/>
</dbReference>
<evidence type="ECO:0000313" key="1">
    <source>
        <dbReference type="EMBL" id="MCH5597521.1"/>
    </source>
</evidence>
<comment type="caution">
    <text evidence="1">The sequence shown here is derived from an EMBL/GenBank/DDBJ whole genome shotgun (WGS) entry which is preliminary data.</text>
</comment>
<keyword evidence="2" id="KW-1185">Reference proteome</keyword>
<reference evidence="1 2" key="1">
    <citation type="submission" date="2022-02" db="EMBL/GenBank/DDBJ databases">
        <authorList>
            <person name="Min J."/>
        </authorList>
    </citation>
    <scope>NUCLEOTIDE SEQUENCE [LARGE SCALE GENOMIC DNA]</scope>
    <source>
        <strain evidence="1 2">GR10-1</strain>
    </source>
</reference>
<dbReference type="EMBL" id="JAKWBL010000001">
    <property type="protein sequence ID" value="MCH5597521.1"/>
    <property type="molecule type" value="Genomic_DNA"/>
</dbReference>
<organism evidence="1 2">
    <name type="scientific">Niabella ginsengisoli</name>
    <dbReference type="NCBI Taxonomy" id="522298"/>
    <lineage>
        <taxon>Bacteria</taxon>
        <taxon>Pseudomonadati</taxon>
        <taxon>Bacteroidota</taxon>
        <taxon>Chitinophagia</taxon>
        <taxon>Chitinophagales</taxon>
        <taxon>Chitinophagaceae</taxon>
        <taxon>Niabella</taxon>
    </lineage>
</organism>
<evidence type="ECO:0008006" key="3">
    <source>
        <dbReference type="Google" id="ProtNLM"/>
    </source>
</evidence>
<dbReference type="Proteomes" id="UP001202248">
    <property type="component" value="Unassembled WGS sequence"/>
</dbReference>
<sequence>MKRRILVIEQDVQIFEQVLAALLNAGFNEDVIDRKSKLDSVEVEGGDWGLTIICIHTEMEFEVIQSAPEIRPRLIILSDALMPDLLEAKGWNCLQLRELQSRRRKYFLSK</sequence>
<name>A0ABS9SGM9_9BACT</name>
<accession>A0ABS9SGM9</accession>